<proteinExistence type="predicted"/>
<dbReference type="Proteomes" id="UP000345637">
    <property type="component" value="Unassembled WGS sequence"/>
</dbReference>
<gene>
    <name evidence="1" type="ORF">NCTC12998_05434</name>
</gene>
<protein>
    <submittedName>
        <fullName evidence="1">Epimerase family protein SA0724</fullName>
    </submittedName>
</protein>
<evidence type="ECO:0000313" key="1">
    <source>
        <dbReference type="EMBL" id="VFS80011.1"/>
    </source>
</evidence>
<evidence type="ECO:0000313" key="2">
    <source>
        <dbReference type="Proteomes" id="UP000345637"/>
    </source>
</evidence>
<dbReference type="AlphaFoldDB" id="A0A485C423"/>
<name>A0A485C423_RAOPL</name>
<reference evidence="1 2" key="1">
    <citation type="submission" date="2019-03" db="EMBL/GenBank/DDBJ databases">
        <authorList>
            <consortium name="Pathogen Informatics"/>
        </authorList>
    </citation>
    <scope>NUCLEOTIDE SEQUENCE [LARGE SCALE GENOMIC DNA]</scope>
    <source>
        <strain evidence="1 2">NCTC12998</strain>
    </source>
</reference>
<accession>A0A485C423</accession>
<dbReference type="PANTHER" id="PTHR11092">
    <property type="entry name" value="SUGAR NUCLEOTIDE EPIMERASE RELATED"/>
    <property type="match status" value="1"/>
</dbReference>
<dbReference type="Gene3D" id="3.40.50.720">
    <property type="entry name" value="NAD(P)-binding Rossmann-like Domain"/>
    <property type="match status" value="1"/>
</dbReference>
<dbReference type="EMBL" id="CAADJE010000025">
    <property type="protein sequence ID" value="VFS80011.1"/>
    <property type="molecule type" value="Genomic_DNA"/>
</dbReference>
<dbReference type="PANTHER" id="PTHR11092:SF0">
    <property type="entry name" value="EPIMERASE FAMILY PROTEIN SDR39U1"/>
    <property type="match status" value="1"/>
</dbReference>
<sequence>MVNGILWLLDNDLSGPFNMVSPYPVRNEQFAHSLGHVLNRPAIFRVPATAIRLLMGESSVLVLGGQRRCPGAWRMPVLASAGTIWKKR</sequence>
<organism evidence="1 2">
    <name type="scientific">Raoultella planticola</name>
    <name type="common">Klebsiella planticola</name>
    <dbReference type="NCBI Taxonomy" id="575"/>
    <lineage>
        <taxon>Bacteria</taxon>
        <taxon>Pseudomonadati</taxon>
        <taxon>Pseudomonadota</taxon>
        <taxon>Gammaproteobacteria</taxon>
        <taxon>Enterobacterales</taxon>
        <taxon>Enterobacteriaceae</taxon>
        <taxon>Klebsiella/Raoultella group</taxon>
        <taxon>Raoultella</taxon>
    </lineage>
</organism>